<evidence type="ECO:0008006" key="3">
    <source>
        <dbReference type="Google" id="ProtNLM"/>
    </source>
</evidence>
<keyword evidence="2" id="KW-1185">Reference proteome</keyword>
<comment type="caution">
    <text evidence="1">The sequence shown here is derived from an EMBL/GenBank/DDBJ whole genome shotgun (WGS) entry which is preliminary data.</text>
</comment>
<evidence type="ECO:0000313" key="1">
    <source>
        <dbReference type="EMBL" id="GAA3551007.1"/>
    </source>
</evidence>
<sequence>MNRTGALTPEGKRRLENLAKFWNDRVQKVTSDAALAQVCFDRARAAARQAQRSGRNPRAMHELAELLATWAQRQEDAEIRRHAP</sequence>
<dbReference type="RefSeq" id="WP_345562780.1">
    <property type="nucleotide sequence ID" value="NZ_BAABDQ010000006.1"/>
</dbReference>
<proteinExistence type="predicted"/>
<protein>
    <recommendedName>
        <fullName evidence="3">Integrase</fullName>
    </recommendedName>
</protein>
<gene>
    <name evidence="1" type="ORF">GCM10022419_034130</name>
</gene>
<evidence type="ECO:0000313" key="2">
    <source>
        <dbReference type="Proteomes" id="UP001500630"/>
    </source>
</evidence>
<accession>A0ABP6WI02</accession>
<organism evidence="1 2">
    <name type="scientific">Nonomuraea rosea</name>
    <dbReference type="NCBI Taxonomy" id="638574"/>
    <lineage>
        <taxon>Bacteria</taxon>
        <taxon>Bacillati</taxon>
        <taxon>Actinomycetota</taxon>
        <taxon>Actinomycetes</taxon>
        <taxon>Streptosporangiales</taxon>
        <taxon>Streptosporangiaceae</taxon>
        <taxon>Nonomuraea</taxon>
    </lineage>
</organism>
<name>A0ABP6WI02_9ACTN</name>
<dbReference type="Proteomes" id="UP001500630">
    <property type="component" value="Unassembled WGS sequence"/>
</dbReference>
<reference evidence="2" key="1">
    <citation type="journal article" date="2019" name="Int. J. Syst. Evol. Microbiol.">
        <title>The Global Catalogue of Microorganisms (GCM) 10K type strain sequencing project: providing services to taxonomists for standard genome sequencing and annotation.</title>
        <authorList>
            <consortium name="The Broad Institute Genomics Platform"/>
            <consortium name="The Broad Institute Genome Sequencing Center for Infectious Disease"/>
            <person name="Wu L."/>
            <person name="Ma J."/>
        </authorList>
    </citation>
    <scope>NUCLEOTIDE SEQUENCE [LARGE SCALE GENOMIC DNA]</scope>
    <source>
        <strain evidence="2">JCM 17326</strain>
    </source>
</reference>
<dbReference type="EMBL" id="BAABDQ010000006">
    <property type="protein sequence ID" value="GAA3551007.1"/>
    <property type="molecule type" value="Genomic_DNA"/>
</dbReference>